<organism evidence="7 8">
    <name type="scientific">Pyrodictium delaneyi</name>
    <dbReference type="NCBI Taxonomy" id="1273541"/>
    <lineage>
        <taxon>Archaea</taxon>
        <taxon>Thermoproteota</taxon>
        <taxon>Thermoprotei</taxon>
        <taxon>Desulfurococcales</taxon>
        <taxon>Pyrodictiaceae</taxon>
        <taxon>Pyrodictium</taxon>
    </lineage>
</organism>
<feature type="domain" description="PIN" evidence="6">
    <location>
        <begin position="5"/>
        <end position="133"/>
    </location>
</feature>
<sequence>MARRYIDVNILVYWLTGHPGYGRKALEWVKRVEAAPRGTYITASITIYELIVVLARLTGRKLGDKSLVDKVLEALSGLQGLRVVETTHNDYLDAARYMEAYSLDLEDALHLAVALRHKAAEIVTNDTDFDKTPLKRVF</sequence>
<keyword evidence="1 5" id="KW-1277">Toxin-antitoxin system</keyword>
<dbReference type="EMBL" id="DQVR01000085">
    <property type="protein sequence ID" value="HIQ24171.1"/>
    <property type="molecule type" value="Genomic_DNA"/>
</dbReference>
<feature type="binding site" evidence="5">
    <location>
        <position position="107"/>
    </location>
    <ligand>
        <name>Mg(2+)</name>
        <dbReference type="ChEBI" id="CHEBI:18420"/>
    </ligand>
</feature>
<evidence type="ECO:0000256" key="3">
    <source>
        <dbReference type="ARBA" id="ARBA00022723"/>
    </source>
</evidence>
<comment type="similarity">
    <text evidence="5">Belongs to the PINc/VapC protein family.</text>
</comment>
<evidence type="ECO:0000313" key="8">
    <source>
        <dbReference type="Proteomes" id="UP000600071"/>
    </source>
</evidence>
<keyword evidence="4 5" id="KW-0378">Hydrolase</keyword>
<evidence type="ECO:0000256" key="5">
    <source>
        <dbReference type="HAMAP-Rule" id="MF_00265"/>
    </source>
</evidence>
<dbReference type="GO" id="GO:0090729">
    <property type="term" value="F:toxin activity"/>
    <property type="evidence" value="ECO:0007669"/>
    <property type="project" value="UniProtKB-KW"/>
</dbReference>
<dbReference type="InterPro" id="IPR022907">
    <property type="entry name" value="VapC_family"/>
</dbReference>
<accession>A0A832ZTJ8</accession>
<dbReference type="InterPro" id="IPR052106">
    <property type="entry name" value="PINc/VapC_TA"/>
</dbReference>
<evidence type="ECO:0000256" key="4">
    <source>
        <dbReference type="ARBA" id="ARBA00022801"/>
    </source>
</evidence>
<comment type="cofactor">
    <cofactor evidence="5">
        <name>Mg(2+)</name>
        <dbReference type="ChEBI" id="CHEBI:18420"/>
    </cofactor>
</comment>
<dbReference type="GO" id="GO:0000287">
    <property type="term" value="F:magnesium ion binding"/>
    <property type="evidence" value="ECO:0007669"/>
    <property type="project" value="UniProtKB-UniRule"/>
</dbReference>
<dbReference type="InterPro" id="IPR029060">
    <property type="entry name" value="PIN-like_dom_sf"/>
</dbReference>
<dbReference type="InterPro" id="IPR002716">
    <property type="entry name" value="PIN_dom"/>
</dbReference>
<dbReference type="GO" id="GO:0004540">
    <property type="term" value="F:RNA nuclease activity"/>
    <property type="evidence" value="ECO:0007669"/>
    <property type="project" value="InterPro"/>
</dbReference>
<dbReference type="EC" id="3.1.-.-" evidence="5"/>
<evidence type="ECO:0000313" key="7">
    <source>
        <dbReference type="EMBL" id="HIQ24171.1"/>
    </source>
</evidence>
<proteinExistence type="inferred from homology"/>
<gene>
    <name evidence="5" type="primary">vapC</name>
    <name evidence="7" type="ORF">EYH50_03890</name>
</gene>
<evidence type="ECO:0000256" key="2">
    <source>
        <dbReference type="ARBA" id="ARBA00022722"/>
    </source>
</evidence>
<dbReference type="Gene3D" id="3.40.50.1010">
    <property type="entry name" value="5'-nuclease"/>
    <property type="match status" value="1"/>
</dbReference>
<feature type="binding site" evidence="5">
    <location>
        <position position="7"/>
    </location>
    <ligand>
        <name>Mg(2+)</name>
        <dbReference type="ChEBI" id="CHEBI:18420"/>
    </ligand>
</feature>
<dbReference type="SUPFAM" id="SSF88723">
    <property type="entry name" value="PIN domain-like"/>
    <property type="match status" value="1"/>
</dbReference>
<reference evidence="7" key="1">
    <citation type="journal article" date="2020" name="ISME J.">
        <title>Gammaproteobacteria mediating utilization of methyl-, sulfur- and petroleum organic compounds in deep ocean hydrothermal plumes.</title>
        <authorList>
            <person name="Zhou Z."/>
            <person name="Liu Y."/>
            <person name="Pan J."/>
            <person name="Cron B.R."/>
            <person name="Toner B.M."/>
            <person name="Anantharaman K."/>
            <person name="Breier J.A."/>
            <person name="Dick G.J."/>
            <person name="Li M."/>
        </authorList>
    </citation>
    <scope>NUCLEOTIDE SEQUENCE</scope>
    <source>
        <strain evidence="7">SZUA-1523</strain>
    </source>
</reference>
<dbReference type="Pfam" id="PF01850">
    <property type="entry name" value="PIN"/>
    <property type="match status" value="1"/>
</dbReference>
<dbReference type="Proteomes" id="UP000600071">
    <property type="component" value="Unassembled WGS sequence"/>
</dbReference>
<keyword evidence="5" id="KW-0800">Toxin</keyword>
<keyword evidence="3 5" id="KW-0479">Metal-binding</keyword>
<evidence type="ECO:0000256" key="1">
    <source>
        <dbReference type="ARBA" id="ARBA00022649"/>
    </source>
</evidence>
<keyword evidence="2 5" id="KW-0540">Nuclease</keyword>
<protein>
    <recommendedName>
        <fullName evidence="5">Ribonuclease VapC</fullName>
        <shortName evidence="5">RNase VapC</shortName>
        <ecNumber evidence="5">3.1.-.-</ecNumber>
    </recommendedName>
    <alternativeName>
        <fullName evidence="5">Putative toxin VapC</fullName>
    </alternativeName>
</protein>
<name>A0A832ZTJ8_9CREN</name>
<dbReference type="HAMAP" id="MF_00265">
    <property type="entry name" value="VapC_Nob1"/>
    <property type="match status" value="1"/>
</dbReference>
<keyword evidence="5" id="KW-0460">Magnesium</keyword>
<comment type="caution">
    <text evidence="7">The sequence shown here is derived from an EMBL/GenBank/DDBJ whole genome shotgun (WGS) entry which is preliminary data.</text>
</comment>
<dbReference type="PANTHER" id="PTHR38826:SF5">
    <property type="entry name" value="RIBONUCLEASE VAPC13"/>
    <property type="match status" value="1"/>
</dbReference>
<evidence type="ECO:0000259" key="6">
    <source>
        <dbReference type="Pfam" id="PF01850"/>
    </source>
</evidence>
<dbReference type="GO" id="GO:0016787">
    <property type="term" value="F:hydrolase activity"/>
    <property type="evidence" value="ECO:0007669"/>
    <property type="project" value="UniProtKB-KW"/>
</dbReference>
<dbReference type="PANTHER" id="PTHR38826">
    <property type="entry name" value="RIBONUCLEASE VAPC13"/>
    <property type="match status" value="1"/>
</dbReference>
<dbReference type="AlphaFoldDB" id="A0A832ZTJ8"/>
<comment type="function">
    <text evidence="5">Toxic component of a toxin-antitoxin (TA) system. An RNase.</text>
</comment>